<keyword evidence="3" id="KW-0393">Immunoglobulin domain</keyword>
<dbReference type="HOGENOM" id="CLU_024555_1_0_1"/>
<dbReference type="PROSITE" id="PS50835">
    <property type="entry name" value="IG_LIKE"/>
    <property type="match status" value="1"/>
</dbReference>
<dbReference type="InParanoid" id="G1NZP5"/>
<dbReference type="GO" id="GO:1990782">
    <property type="term" value="F:protein tyrosine kinase binding"/>
    <property type="evidence" value="ECO:0007669"/>
    <property type="project" value="TreeGrafter"/>
</dbReference>
<dbReference type="GO" id="GO:0007165">
    <property type="term" value="P:signal transduction"/>
    <property type="evidence" value="ECO:0007669"/>
    <property type="project" value="TreeGrafter"/>
</dbReference>
<accession>G1NZP5</accession>
<evidence type="ECO:0000256" key="3">
    <source>
        <dbReference type="ARBA" id="ARBA00023319"/>
    </source>
</evidence>
<dbReference type="FunFam" id="2.60.40.10:FF:000244">
    <property type="entry name" value="carcinoembryonic antigen-related cell adhesion molecule 16"/>
    <property type="match status" value="1"/>
</dbReference>
<dbReference type="SUPFAM" id="SSF48726">
    <property type="entry name" value="Immunoglobulin"/>
    <property type="match status" value="2"/>
</dbReference>
<comment type="similarity">
    <text evidence="4">Belongs to the immunoglobulin superfamily. CEA family.</text>
</comment>
<dbReference type="InterPro" id="IPR036179">
    <property type="entry name" value="Ig-like_dom_sf"/>
</dbReference>
<name>G1NZP5_MYOLU</name>
<dbReference type="InterPro" id="IPR003599">
    <property type="entry name" value="Ig_sub"/>
</dbReference>
<organism evidence="8 9">
    <name type="scientific">Myotis lucifugus</name>
    <name type="common">Little brown bat</name>
    <dbReference type="NCBI Taxonomy" id="59463"/>
    <lineage>
        <taxon>Eukaryota</taxon>
        <taxon>Metazoa</taxon>
        <taxon>Chordata</taxon>
        <taxon>Craniata</taxon>
        <taxon>Vertebrata</taxon>
        <taxon>Euteleostomi</taxon>
        <taxon>Mammalia</taxon>
        <taxon>Eutheria</taxon>
        <taxon>Laurasiatheria</taxon>
        <taxon>Chiroptera</taxon>
        <taxon>Yangochiroptera</taxon>
        <taxon>Vespertilionidae</taxon>
        <taxon>Myotis</taxon>
    </lineage>
</organism>
<evidence type="ECO:0000256" key="5">
    <source>
        <dbReference type="SAM" id="MobiDB-lite"/>
    </source>
</evidence>
<dbReference type="InterPro" id="IPR013106">
    <property type="entry name" value="Ig_V-set"/>
</dbReference>
<evidence type="ECO:0000256" key="4">
    <source>
        <dbReference type="ARBA" id="ARBA00038222"/>
    </source>
</evidence>
<reference evidence="8" key="2">
    <citation type="submission" date="2025-08" db="UniProtKB">
        <authorList>
            <consortium name="Ensembl"/>
        </authorList>
    </citation>
    <scope>IDENTIFICATION</scope>
</reference>
<feature type="domain" description="Ig-like" evidence="7">
    <location>
        <begin position="199"/>
        <end position="294"/>
    </location>
</feature>
<evidence type="ECO:0000256" key="2">
    <source>
        <dbReference type="ARBA" id="ARBA00023180"/>
    </source>
</evidence>
<dbReference type="PANTHER" id="PTHR44427:SF1">
    <property type="entry name" value="CARCINOEMBRYONIC ANTIGEN-RELATED CELL ADHESION MOLECULE 1"/>
    <property type="match status" value="1"/>
</dbReference>
<reference evidence="8 9" key="1">
    <citation type="journal article" date="2011" name="Nature">
        <title>A high-resolution map of human evolutionary constraint using 29 mammals.</title>
        <authorList>
            <person name="Lindblad-Toh K."/>
            <person name="Garber M."/>
            <person name="Zuk O."/>
            <person name="Lin M.F."/>
            <person name="Parker B.J."/>
            <person name="Washietl S."/>
            <person name="Kheradpour P."/>
            <person name="Ernst J."/>
            <person name="Jordan G."/>
            <person name="Mauceli E."/>
            <person name="Ward L.D."/>
            <person name="Lowe C.B."/>
            <person name="Holloway A.K."/>
            <person name="Clamp M."/>
            <person name="Gnerre S."/>
            <person name="Alfoldi J."/>
            <person name="Beal K."/>
            <person name="Chang J."/>
            <person name="Clawson H."/>
            <person name="Cuff J."/>
            <person name="Di Palma F."/>
            <person name="Fitzgerald S."/>
            <person name="Flicek P."/>
            <person name="Guttman M."/>
            <person name="Hubisz M.J."/>
            <person name="Jaffe D.B."/>
            <person name="Jungreis I."/>
            <person name="Kent W.J."/>
            <person name="Kostka D."/>
            <person name="Lara M."/>
            <person name="Martins A.L."/>
            <person name="Massingham T."/>
            <person name="Moltke I."/>
            <person name="Raney B.J."/>
            <person name="Rasmussen M.D."/>
            <person name="Robinson J."/>
            <person name="Stark A."/>
            <person name="Vilella A.J."/>
            <person name="Wen J."/>
            <person name="Xie X."/>
            <person name="Zody M.C."/>
            <person name="Baldwin J."/>
            <person name="Bloom T."/>
            <person name="Chin C.W."/>
            <person name="Heiman D."/>
            <person name="Nicol R."/>
            <person name="Nusbaum C."/>
            <person name="Young S."/>
            <person name="Wilkinson J."/>
            <person name="Worley K.C."/>
            <person name="Kovar C.L."/>
            <person name="Muzny D.M."/>
            <person name="Gibbs R.A."/>
            <person name="Cree A."/>
            <person name="Dihn H.H."/>
            <person name="Fowler G."/>
            <person name="Jhangiani S."/>
            <person name="Joshi V."/>
            <person name="Lee S."/>
            <person name="Lewis L.R."/>
            <person name="Nazareth L.V."/>
            <person name="Okwuonu G."/>
            <person name="Santibanez J."/>
            <person name="Warren W.C."/>
            <person name="Mardis E.R."/>
            <person name="Weinstock G.M."/>
            <person name="Wilson R.K."/>
            <person name="Delehaunty K."/>
            <person name="Dooling D."/>
            <person name="Fronik C."/>
            <person name="Fulton L."/>
            <person name="Fulton B."/>
            <person name="Graves T."/>
            <person name="Minx P."/>
            <person name="Sodergren E."/>
            <person name="Birney E."/>
            <person name="Margulies E.H."/>
            <person name="Herrero J."/>
            <person name="Green E.D."/>
            <person name="Haussler D."/>
            <person name="Siepel A."/>
            <person name="Goldman N."/>
            <person name="Pollard K.S."/>
            <person name="Pedersen J.S."/>
            <person name="Lander E.S."/>
            <person name="Kellis M."/>
        </authorList>
    </citation>
    <scope>NUCLEOTIDE SEQUENCE [LARGE SCALE GENOMIC DNA]</scope>
</reference>
<evidence type="ECO:0000313" key="9">
    <source>
        <dbReference type="Proteomes" id="UP000001074"/>
    </source>
</evidence>
<dbReference type="SMART" id="SM00409">
    <property type="entry name" value="IG"/>
    <property type="match status" value="2"/>
</dbReference>
<dbReference type="InterPro" id="IPR007110">
    <property type="entry name" value="Ig-like_dom"/>
</dbReference>
<dbReference type="PANTHER" id="PTHR44427">
    <property type="entry name" value="CARCINOEMBRYONIC ANTIGEN-RELATED CELL ADHESION MOLECULE 19"/>
    <property type="match status" value="1"/>
</dbReference>
<dbReference type="Gene3D" id="2.60.40.10">
    <property type="entry name" value="Immunoglobulins"/>
    <property type="match status" value="2"/>
</dbReference>
<dbReference type="GO" id="GO:0005886">
    <property type="term" value="C:plasma membrane"/>
    <property type="evidence" value="ECO:0007669"/>
    <property type="project" value="TreeGrafter"/>
</dbReference>
<dbReference type="eggNOG" id="ENOG502RXPD">
    <property type="taxonomic scope" value="Eukaryota"/>
</dbReference>
<dbReference type="SMART" id="SM00408">
    <property type="entry name" value="IGc2"/>
    <property type="match status" value="1"/>
</dbReference>
<evidence type="ECO:0000256" key="6">
    <source>
        <dbReference type="SAM" id="SignalP"/>
    </source>
</evidence>
<reference evidence="8" key="3">
    <citation type="submission" date="2025-09" db="UniProtKB">
        <authorList>
            <consortium name="Ensembl"/>
        </authorList>
    </citation>
    <scope>IDENTIFICATION</scope>
</reference>
<feature type="signal peptide" evidence="6">
    <location>
        <begin position="1"/>
        <end position="15"/>
    </location>
</feature>
<dbReference type="GeneTree" id="ENSGT01100000263479"/>
<dbReference type="Proteomes" id="UP000001074">
    <property type="component" value="Unassembled WGS sequence"/>
</dbReference>
<dbReference type="GO" id="GO:0009986">
    <property type="term" value="C:cell surface"/>
    <property type="evidence" value="ECO:0007669"/>
    <property type="project" value="TreeGrafter"/>
</dbReference>
<dbReference type="Pfam" id="PF07686">
    <property type="entry name" value="V-set"/>
    <property type="match status" value="1"/>
</dbReference>
<dbReference type="InterPro" id="IPR003598">
    <property type="entry name" value="Ig_sub2"/>
</dbReference>
<dbReference type="AlphaFoldDB" id="G1NZP5"/>
<protein>
    <recommendedName>
        <fullName evidence="7">Ig-like domain-containing protein</fullName>
    </recommendedName>
</protein>
<dbReference type="InterPro" id="IPR013783">
    <property type="entry name" value="Ig-like_fold"/>
</dbReference>
<sequence>LLVFLLTFWIPPTTARFGIVLTIALEGQDVILRTQNRPPGVTGFVWYRGKEMNYYTLIASLTLHSRRLLRGPEYRGRETVNLDGSLTIRKVTVRDLGMYILVAVLQNLYSKYTVSECSLTSRCPNCQLWTLLHPPLHHVPSWVWTFSAGHTVETNFLSWGSTLRATSGNLGEFRETSASQGKSRRKDAPGSCSSTRDQPRTIRVRGTLSVPTLLASNTTVTENEDTVFMTCYTDESSTNWLFNATSLGLRERMKLSQDHRTLTIDPVRRKDSGNYQCKVSNPVSSTESAPVELDVKY</sequence>
<dbReference type="Ensembl" id="ENSMLUT00000003238.2">
    <property type="protein sequence ID" value="ENSMLUP00000002945.2"/>
    <property type="gene ID" value="ENSMLUG00000026130.1"/>
</dbReference>
<dbReference type="EMBL" id="AAPE02040828">
    <property type="status" value="NOT_ANNOTATED_CDS"/>
    <property type="molecule type" value="Genomic_DNA"/>
</dbReference>
<dbReference type="Pfam" id="PF13927">
    <property type="entry name" value="Ig_3"/>
    <property type="match status" value="1"/>
</dbReference>
<keyword evidence="2" id="KW-0325">Glycoprotein</keyword>
<keyword evidence="1 6" id="KW-0732">Signal</keyword>
<evidence type="ECO:0000313" key="8">
    <source>
        <dbReference type="Ensembl" id="ENSMLUP00000002945.2"/>
    </source>
</evidence>
<evidence type="ECO:0000259" key="7">
    <source>
        <dbReference type="PROSITE" id="PS50835"/>
    </source>
</evidence>
<dbReference type="STRING" id="59463.ENSMLUP00000002945"/>
<evidence type="ECO:0000256" key="1">
    <source>
        <dbReference type="ARBA" id="ARBA00022729"/>
    </source>
</evidence>
<proteinExistence type="inferred from homology"/>
<keyword evidence="9" id="KW-1185">Reference proteome</keyword>
<dbReference type="GO" id="GO:0002682">
    <property type="term" value="P:regulation of immune system process"/>
    <property type="evidence" value="ECO:0007669"/>
    <property type="project" value="TreeGrafter"/>
</dbReference>
<dbReference type="InterPro" id="IPR050831">
    <property type="entry name" value="CEA_cell_adhesion"/>
</dbReference>
<feature type="region of interest" description="Disordered" evidence="5">
    <location>
        <begin position="173"/>
        <end position="199"/>
    </location>
</feature>
<feature type="chain" id="PRO_5012090532" description="Ig-like domain-containing protein" evidence="6">
    <location>
        <begin position="16"/>
        <end position="297"/>
    </location>
</feature>